<keyword evidence="3" id="KW-0106">Calcium</keyword>
<dbReference type="InterPro" id="IPR005135">
    <property type="entry name" value="Endo/exonuclease/phosphatase"/>
</dbReference>
<accession>I0K9X8</accession>
<dbReference type="GO" id="GO:0007154">
    <property type="term" value="P:cell communication"/>
    <property type="evidence" value="ECO:0007669"/>
    <property type="project" value="InterPro"/>
</dbReference>
<sequence>MIVLGVKTNSQFFMTSYLQRAFFAWLGMLMLCALPSAVWAQAPTDLFFSEYIEGSSNNKALELYNGTGAPIDLAAGQYVVQMYFNGGVTASTNVSLTGTIAPGSTFVLAASAANATILAKANQTSGASFYNGDDAIVLRKGGTSGTIVDAIGQVGFDPGTEWGTGLTSTADNTIRRKAAFCSGDVNISDAFDPSQQWEGFAIDTFDGLGSHTTDCGGTTPTLPSVSITATDANGAEAGTDPITFTLARTGSTDAALTVNYTVGGTATNGTDYTPALSGVATIPAGQSSIVLTLTPVDDAVIDANETIILTIATNAAYTISSASATALIADDEITPSQRIHDIQGAAHISPLLGQVVNNVPGIVTGLRSNGFYLQDPNPDADERTSEGIFVFTSTAPTVAVGTSLLVSGTVAEFRSGGSAGSNNLTITQIQTPTLVTVSTGNALPAPTVLGNGGRTIPNTIIEDQTGNVETGGLAFDPATDGIDFYESVEGMLVQINNPLAVSPTVRSGAGAGEIWVVADNGANATIKSSRGGVIVSANDFNPERIQLDDTMLNPPSGGYLTPTVNVGAQLSTVVGIVNWVADNYEVLVTSAPTVISNGLTKESTTLAPTANKLTVSTFNVENLAPGDPSSKFNNLASRIVENLKAPDILLLEEIQDNNGATNDAVVDANVTFGLLINAITAAGGPTYQYRQINPVDDQDGGQAGGNIRVGFLFNPNRVSFVDRPGGTSTAATTVNNVNGVPQLSFNPGRVDPTNPAFANNDGSGPASNSRKPLAGEFLFNGQPVFIIGNHFSSKIPDDILFGVNQPATLFSEAQRREQATVVRNFVQSILAVDPNANVIALGDLNDFEFSAPVNILKGAPLNALIETLPANERYTYNFEGNSQTIDHILVSNSLLGKLDQYDVVHINAEFTDPDSDHDPSVARFTFAPPVTPLVLSATATPTQLLTTGTTTLSATVSGGTTPYSYTFSGPGTITPSGNTATVSSLPAGVQTFTITAGDATAPTKQVTSTTVSVTVIEPVVATLTGSAAICAGTTTTLSIATSGGTGPYTVVYTDGQSSSTLTGYTTGSPIVVAPSQTTTYSLVSATDANGLASTNLTGTATVTVNRATASVAGTLTVCTGQTTTLTAQGGTAYAWSTNATTAAIAVGAGTYTVRVTDANQCTATATATVTELPTPATPTLLTQGGQSAVTVAQASGDVTLVGGGCSGTLSWTGPNNSAGTSNTILVSTNVPGTFVYTAVCQSAAGCVSAPVSATVTVQGLTLTILHKNGNNNTKKVNTIRPYLKLNNGGTAAIPYGELTVRYWLTVEDFAPMTNLYIDWAQLGTNKVKLKYVALPQPRQGALGYVEYSFDASAGSLAPNGTSGEIQSRVAKQNWTDFNEADDHSYSSNTNYAINPKITVYRNGVLVSGVEPALVTPTRTLTVYAENKNRNTTGNQIKPYLNVANEGNLPVDYSQLTVRYWFTAEGNQPLVYTVDYAELGNSKVTGRFVKVNRTGADTYLELSFSPTLGTLYPLSSTGEIQQRINKNDWSNFNEANDYSYLPAGSAVANPKITAYLNGSLVYGQEPGTANGRIGADEPGTDLQVSVLGNPVLTNDVQVDVLGAQGQPLRFVLTDVNGRTITEHQVEKATATERQTLKLGNQPAGLLLLHVSTPSQAKTVKLIRQ</sequence>
<dbReference type="InterPro" id="IPR001322">
    <property type="entry name" value="Lamin_tail_dom"/>
</dbReference>
<dbReference type="EC" id="3.2.1.4" evidence="6"/>
<dbReference type="InterPro" id="IPR003644">
    <property type="entry name" value="Calx_beta"/>
</dbReference>
<dbReference type="SUPFAM" id="SSF141072">
    <property type="entry name" value="CalX-like"/>
    <property type="match status" value="1"/>
</dbReference>
<dbReference type="SMART" id="SM01067">
    <property type="entry name" value="CBM_3"/>
    <property type="match status" value="2"/>
</dbReference>
<keyword evidence="2" id="KW-0677">Repeat</keyword>
<protein>
    <submittedName>
        <fullName evidence="6">Endoglucanase A</fullName>
        <ecNumber evidence="6">3.2.1.4</ecNumber>
    </submittedName>
</protein>
<dbReference type="InterPro" id="IPR036966">
    <property type="entry name" value="CBM3_sf"/>
</dbReference>
<keyword evidence="6" id="KW-0378">Hydrolase</keyword>
<dbReference type="GO" id="GO:0030248">
    <property type="term" value="F:cellulose binding"/>
    <property type="evidence" value="ECO:0007669"/>
    <property type="project" value="InterPro"/>
</dbReference>
<dbReference type="InterPro" id="IPR036691">
    <property type="entry name" value="Endo/exonu/phosph_ase_sf"/>
</dbReference>
<dbReference type="PANTHER" id="PTHR42834">
    <property type="entry name" value="ENDONUCLEASE/EXONUCLEASE/PHOSPHATASE FAMILY PROTEIN (AFU_ORTHOLOGUE AFUA_3G09210)"/>
    <property type="match status" value="1"/>
</dbReference>
<reference evidence="6 7" key="1">
    <citation type="journal article" date="2012" name="J. Bacteriol.">
        <title>Genome Sequence of Fibrella aestuarina BUZ 2T, a Filamentous Marine Bacterium.</title>
        <authorList>
            <person name="Filippini M."/>
            <person name="Qi W."/>
            <person name="Blom J."/>
            <person name="Goesmann A."/>
            <person name="Smits T.H."/>
            <person name="Bagheri H.C."/>
        </authorList>
    </citation>
    <scope>NUCLEOTIDE SEQUENCE [LARGE SCALE GENOMIC DNA]</scope>
    <source>
        <strain evidence="7">BUZ 2T</strain>
    </source>
</reference>
<dbReference type="eggNOG" id="COG2374">
    <property type="taxonomic scope" value="Bacteria"/>
</dbReference>
<dbReference type="InterPro" id="IPR038081">
    <property type="entry name" value="CalX-like_sf"/>
</dbReference>
<dbReference type="SMART" id="SM00237">
    <property type="entry name" value="Calx_beta"/>
    <property type="match status" value="1"/>
</dbReference>
<dbReference type="STRING" id="1166018.FAES_2922"/>
<dbReference type="GO" id="GO:0008810">
    <property type="term" value="F:cellulase activity"/>
    <property type="evidence" value="ECO:0007669"/>
    <property type="project" value="UniProtKB-EC"/>
</dbReference>
<organism evidence="6 7">
    <name type="scientific">Fibrella aestuarina BUZ 2</name>
    <dbReference type="NCBI Taxonomy" id="1166018"/>
    <lineage>
        <taxon>Bacteria</taxon>
        <taxon>Pseudomonadati</taxon>
        <taxon>Bacteroidota</taxon>
        <taxon>Cytophagia</taxon>
        <taxon>Cytophagales</taxon>
        <taxon>Spirosomataceae</taxon>
        <taxon>Fibrella</taxon>
    </lineage>
</organism>
<dbReference type="Gene3D" id="2.60.40.2030">
    <property type="match status" value="1"/>
</dbReference>
<gene>
    <name evidence="6" type="primary">celA7</name>
    <name evidence="6" type="ORF">FAES_2922</name>
</gene>
<feature type="domain" description="LTD" evidence="5">
    <location>
        <begin position="34"/>
        <end position="155"/>
    </location>
</feature>
<dbReference type="Pfam" id="PF03372">
    <property type="entry name" value="Exo_endo_phos"/>
    <property type="match status" value="1"/>
</dbReference>
<evidence type="ECO:0000256" key="1">
    <source>
        <dbReference type="ARBA" id="ARBA00022729"/>
    </source>
</evidence>
<dbReference type="InterPro" id="IPR008965">
    <property type="entry name" value="CBM2/CBM3_carb-bd_dom_sf"/>
</dbReference>
<evidence type="ECO:0000313" key="6">
    <source>
        <dbReference type="EMBL" id="CCH00931.1"/>
    </source>
</evidence>
<keyword evidence="6" id="KW-0326">Glycosidase</keyword>
<dbReference type="Pfam" id="PF03160">
    <property type="entry name" value="Calx-beta"/>
    <property type="match status" value="1"/>
</dbReference>
<keyword evidence="7" id="KW-1185">Reference proteome</keyword>
<dbReference type="PATRIC" id="fig|1166018.3.peg.4691"/>
<dbReference type="Gene3D" id="2.60.40.710">
    <property type="entry name" value="Endoglucanase-like"/>
    <property type="match status" value="2"/>
</dbReference>
<dbReference type="Pfam" id="PF00932">
    <property type="entry name" value="LTD"/>
    <property type="match status" value="1"/>
</dbReference>
<proteinExistence type="predicted"/>
<dbReference type="PROSITE" id="PS51172">
    <property type="entry name" value="CBM3"/>
    <property type="match status" value="2"/>
</dbReference>
<feature type="domain" description="CBM3" evidence="4">
    <location>
        <begin position="1259"/>
        <end position="1412"/>
    </location>
</feature>
<dbReference type="CDD" id="cd04486">
    <property type="entry name" value="YhcR_OBF_like"/>
    <property type="match status" value="1"/>
</dbReference>
<dbReference type="GO" id="GO:0016020">
    <property type="term" value="C:membrane"/>
    <property type="evidence" value="ECO:0007669"/>
    <property type="project" value="InterPro"/>
</dbReference>
<dbReference type="GO" id="GO:0005975">
    <property type="term" value="P:carbohydrate metabolic process"/>
    <property type="evidence" value="ECO:0007669"/>
    <property type="project" value="InterPro"/>
</dbReference>
<evidence type="ECO:0000256" key="3">
    <source>
        <dbReference type="ARBA" id="ARBA00022837"/>
    </source>
</evidence>
<dbReference type="SUPFAM" id="SSF56219">
    <property type="entry name" value="DNase I-like"/>
    <property type="match status" value="1"/>
</dbReference>
<evidence type="ECO:0000256" key="2">
    <source>
        <dbReference type="ARBA" id="ARBA00022737"/>
    </source>
</evidence>
<dbReference type="HOGENOM" id="CLU_242063_0_0_10"/>
<dbReference type="PROSITE" id="PS51841">
    <property type="entry name" value="LTD"/>
    <property type="match status" value="1"/>
</dbReference>
<name>I0K9X8_9BACT</name>
<feature type="domain" description="CBM3" evidence="4">
    <location>
        <begin position="1416"/>
        <end position="1566"/>
    </location>
</feature>
<dbReference type="PANTHER" id="PTHR42834:SF1">
    <property type="entry name" value="ENDONUCLEASE_EXONUCLEASE_PHOSPHATASE FAMILY PROTEIN (AFU_ORTHOLOGUE AFUA_3G09210)"/>
    <property type="match status" value="1"/>
</dbReference>
<evidence type="ECO:0000259" key="4">
    <source>
        <dbReference type="PROSITE" id="PS51172"/>
    </source>
</evidence>
<dbReference type="Gene3D" id="3.60.10.10">
    <property type="entry name" value="Endonuclease/exonuclease/phosphatase"/>
    <property type="match status" value="1"/>
</dbReference>
<dbReference type="SUPFAM" id="SSF49384">
    <property type="entry name" value="Carbohydrate-binding domain"/>
    <property type="match status" value="2"/>
</dbReference>
<keyword evidence="1" id="KW-0732">Signal</keyword>
<evidence type="ECO:0000313" key="7">
    <source>
        <dbReference type="Proteomes" id="UP000011058"/>
    </source>
</evidence>
<evidence type="ECO:0000259" key="5">
    <source>
        <dbReference type="PROSITE" id="PS51841"/>
    </source>
</evidence>
<dbReference type="KEGG" id="fae:FAES_2922"/>
<dbReference type="InterPro" id="IPR001956">
    <property type="entry name" value="CBM3"/>
</dbReference>
<dbReference type="EMBL" id="HE796683">
    <property type="protein sequence ID" value="CCH00931.1"/>
    <property type="molecule type" value="Genomic_DNA"/>
</dbReference>
<dbReference type="Pfam" id="PF00942">
    <property type="entry name" value="CBM_3"/>
    <property type="match status" value="2"/>
</dbReference>
<dbReference type="Proteomes" id="UP000011058">
    <property type="component" value="Chromosome"/>
</dbReference>